<dbReference type="Pfam" id="PF06102">
    <property type="entry name" value="RRP36"/>
    <property type="match status" value="1"/>
</dbReference>
<feature type="region of interest" description="Disordered" evidence="7">
    <location>
        <begin position="223"/>
        <end position="245"/>
    </location>
</feature>
<keyword evidence="3 6" id="KW-0690">Ribosome biogenesis</keyword>
<dbReference type="Proteomes" id="UP000825729">
    <property type="component" value="Unassembled WGS sequence"/>
</dbReference>
<accession>A0AAV7EAJ2</accession>
<evidence type="ECO:0000256" key="6">
    <source>
        <dbReference type="RuleBase" id="RU368027"/>
    </source>
</evidence>
<evidence type="ECO:0000256" key="3">
    <source>
        <dbReference type="ARBA" id="ARBA00022517"/>
    </source>
</evidence>
<dbReference type="GO" id="GO:0000462">
    <property type="term" value="P:maturation of SSU-rRNA from tricistronic rRNA transcript (SSU-rRNA, 5.8S rRNA, LSU-rRNA)"/>
    <property type="evidence" value="ECO:0007669"/>
    <property type="project" value="TreeGrafter"/>
</dbReference>
<dbReference type="GO" id="GO:0030686">
    <property type="term" value="C:90S preribosome"/>
    <property type="evidence" value="ECO:0007669"/>
    <property type="project" value="TreeGrafter"/>
</dbReference>
<dbReference type="PANTHER" id="PTHR21738">
    <property type="entry name" value="RIBOSOMAL RNA PROCESSING PROTEIN 36 HOMOLOG"/>
    <property type="match status" value="1"/>
</dbReference>
<comment type="subcellular location">
    <subcellularLocation>
        <location evidence="1 6">Nucleus</location>
        <location evidence="1 6">Nucleolus</location>
    </subcellularLocation>
</comment>
<dbReference type="PANTHER" id="PTHR21738:SF0">
    <property type="entry name" value="RIBOSOMAL RNA PROCESSING PROTEIN 36 HOMOLOG"/>
    <property type="match status" value="1"/>
</dbReference>
<comment type="caution">
    <text evidence="8">The sequence shown here is derived from an EMBL/GenBank/DDBJ whole genome shotgun (WGS) entry which is preliminary data.</text>
</comment>
<keyword evidence="9" id="KW-1185">Reference proteome</keyword>
<gene>
    <name evidence="8" type="ORF">H6P81_011857</name>
</gene>
<reference evidence="8 9" key="1">
    <citation type="submission" date="2021-07" db="EMBL/GenBank/DDBJ databases">
        <title>The Aristolochia fimbriata genome: insights into angiosperm evolution, floral development and chemical biosynthesis.</title>
        <authorList>
            <person name="Jiao Y."/>
        </authorList>
    </citation>
    <scope>NUCLEOTIDE SEQUENCE [LARGE SCALE GENOMIC DNA]</scope>
    <source>
        <strain evidence="8">IBCAS-2021</strain>
        <tissue evidence="8">Leaf</tissue>
    </source>
</reference>
<evidence type="ECO:0000256" key="2">
    <source>
        <dbReference type="ARBA" id="ARBA00009418"/>
    </source>
</evidence>
<keyword evidence="4 6" id="KW-0698">rRNA processing</keyword>
<comment type="subunit">
    <text evidence="6">Associates with 90S and pre-40S pre-ribosomal particles.</text>
</comment>
<evidence type="ECO:0000313" key="8">
    <source>
        <dbReference type="EMBL" id="KAG9445729.1"/>
    </source>
</evidence>
<keyword evidence="5 6" id="KW-0539">Nucleus</keyword>
<evidence type="ECO:0000256" key="7">
    <source>
        <dbReference type="SAM" id="MobiDB-lite"/>
    </source>
</evidence>
<feature type="region of interest" description="Disordered" evidence="7">
    <location>
        <begin position="1"/>
        <end position="36"/>
    </location>
</feature>
<proteinExistence type="inferred from homology"/>
<feature type="compositionally biased region" description="Low complexity" evidence="7">
    <location>
        <begin position="1"/>
        <end position="10"/>
    </location>
</feature>
<organism evidence="8 9">
    <name type="scientific">Aristolochia fimbriata</name>
    <name type="common">White veined hardy Dutchman's pipe vine</name>
    <dbReference type="NCBI Taxonomy" id="158543"/>
    <lineage>
        <taxon>Eukaryota</taxon>
        <taxon>Viridiplantae</taxon>
        <taxon>Streptophyta</taxon>
        <taxon>Embryophyta</taxon>
        <taxon>Tracheophyta</taxon>
        <taxon>Spermatophyta</taxon>
        <taxon>Magnoliopsida</taxon>
        <taxon>Magnoliidae</taxon>
        <taxon>Piperales</taxon>
        <taxon>Aristolochiaceae</taxon>
        <taxon>Aristolochia</taxon>
    </lineage>
</organism>
<evidence type="ECO:0000256" key="1">
    <source>
        <dbReference type="ARBA" id="ARBA00004604"/>
    </source>
</evidence>
<keyword evidence="6" id="KW-0687">Ribonucleoprotein</keyword>
<comment type="similarity">
    <text evidence="2 6">Belongs to the RRP36 family.</text>
</comment>
<dbReference type="AlphaFoldDB" id="A0AAV7EAJ2"/>
<comment type="function">
    <text evidence="6">Component of the 90S pre-ribosome involved in the maturation of rRNAs. Required for early cleavages of the pre-RNAs in the 40S ribosomal subunit maturation pathway.</text>
</comment>
<evidence type="ECO:0000256" key="5">
    <source>
        <dbReference type="ARBA" id="ARBA00023242"/>
    </source>
</evidence>
<evidence type="ECO:0000313" key="9">
    <source>
        <dbReference type="Proteomes" id="UP000825729"/>
    </source>
</evidence>
<feature type="region of interest" description="Disordered" evidence="7">
    <location>
        <begin position="48"/>
        <end position="84"/>
    </location>
</feature>
<dbReference type="EMBL" id="JAINDJ010000005">
    <property type="protein sequence ID" value="KAG9445729.1"/>
    <property type="molecule type" value="Genomic_DNA"/>
</dbReference>
<protein>
    <recommendedName>
        <fullName evidence="6">rRNA biogenesis protein RRP36</fullName>
    </recommendedName>
</protein>
<sequence>MEGSKSSLHSLGKKKIVEMEGSECSSEEENELEKELADVSFEELQAARSNGFHSSHLRPSLEKKTGRANKNRPTEVSSKKPVGRFREVIQAPKKVVLDPRFESLCGTLDNDGFRKRYSFLFEDQLPAEREKLQKEVKKTKDLKGIEELKSSISWIDKQLKSGSTMTTDAKILAEHKKKEREAAKMGKRPYYLKKSELRERKLIEKYNDLKAAGKLEAFIERRRRKNASKDHRYMPYRRASASSLQ</sequence>
<evidence type="ECO:0000256" key="4">
    <source>
        <dbReference type="ARBA" id="ARBA00022552"/>
    </source>
</evidence>
<dbReference type="GO" id="GO:0005730">
    <property type="term" value="C:nucleolus"/>
    <property type="evidence" value="ECO:0007669"/>
    <property type="project" value="UniProtKB-SubCell"/>
</dbReference>
<name>A0AAV7EAJ2_ARIFI</name>
<dbReference type="InterPro" id="IPR009292">
    <property type="entry name" value="RRP36"/>
</dbReference>